<dbReference type="AlphaFoldDB" id="X1B937"/>
<comment type="caution">
    <text evidence="1">The sequence shown here is derived from an EMBL/GenBank/DDBJ whole genome shotgun (WGS) entry which is preliminary data.</text>
</comment>
<sequence>MIAYEDGDYVGLYPTPNSSNDIRIYYVKAPTALSDSSDPIEISDDFADAIIFTAALRAC</sequence>
<dbReference type="EMBL" id="BART01027297">
    <property type="protein sequence ID" value="GAG91610.1"/>
    <property type="molecule type" value="Genomic_DNA"/>
</dbReference>
<accession>X1B937</accession>
<evidence type="ECO:0000313" key="1">
    <source>
        <dbReference type="EMBL" id="GAG91610.1"/>
    </source>
</evidence>
<reference evidence="1" key="1">
    <citation type="journal article" date="2014" name="Front. Microbiol.">
        <title>High frequency of phylogenetically diverse reductive dehalogenase-homologous genes in deep subseafloor sedimentary metagenomes.</title>
        <authorList>
            <person name="Kawai M."/>
            <person name="Futagami T."/>
            <person name="Toyoda A."/>
            <person name="Takaki Y."/>
            <person name="Nishi S."/>
            <person name="Hori S."/>
            <person name="Arai W."/>
            <person name="Tsubouchi T."/>
            <person name="Morono Y."/>
            <person name="Uchiyama I."/>
            <person name="Ito T."/>
            <person name="Fujiyama A."/>
            <person name="Inagaki F."/>
            <person name="Takami H."/>
        </authorList>
    </citation>
    <scope>NUCLEOTIDE SEQUENCE</scope>
    <source>
        <strain evidence="1">Expedition CK06-06</strain>
    </source>
</reference>
<protein>
    <submittedName>
        <fullName evidence="1">Uncharacterized protein</fullName>
    </submittedName>
</protein>
<organism evidence="1">
    <name type="scientific">marine sediment metagenome</name>
    <dbReference type="NCBI Taxonomy" id="412755"/>
    <lineage>
        <taxon>unclassified sequences</taxon>
        <taxon>metagenomes</taxon>
        <taxon>ecological metagenomes</taxon>
    </lineage>
</organism>
<dbReference type="Pfam" id="PF24175">
    <property type="entry name" value="SU10_adaptor"/>
    <property type="match status" value="1"/>
</dbReference>
<name>X1B937_9ZZZZ</name>
<proteinExistence type="predicted"/>
<feature type="non-terminal residue" evidence="1">
    <location>
        <position position="59"/>
    </location>
</feature>
<dbReference type="InterPro" id="IPR056209">
    <property type="entry name" value="SU10_adaptor"/>
</dbReference>
<gene>
    <name evidence="1" type="ORF">S01H4_48423</name>
</gene>